<evidence type="ECO:0000313" key="5">
    <source>
        <dbReference type="EMBL" id="QNR26106.1"/>
    </source>
</evidence>
<evidence type="ECO:0000256" key="3">
    <source>
        <dbReference type="ARBA" id="ARBA00022737"/>
    </source>
</evidence>
<accession>A0A7H0VK58</accession>
<proteinExistence type="inferred from homology"/>
<evidence type="ECO:0000256" key="4">
    <source>
        <dbReference type="ARBA" id="ARBA00023315"/>
    </source>
</evidence>
<protein>
    <submittedName>
        <fullName evidence="5">Sugar O-acetyltransferase</fullName>
    </submittedName>
</protein>
<dbReference type="InterPro" id="IPR011004">
    <property type="entry name" value="Trimer_LpxA-like_sf"/>
</dbReference>
<sequence length="192" mass="20713">MAEISRADIFSRLRSGEAVPMDDPDYYKVREAAARALSIQVDLNASRTTDEIRSHLSILTKRVVDESTIVMTPFSINYGKNLELGKNIFINQNCQFLDFGGIRIDDDVLIAPGVMLLTEGHPLAASKRKYLQSKPIHIKHNAWIGAGAIVLGGVTVGENAMVAAGSIVTSDVPDNAVVAGSPARIVKEVPQS</sequence>
<dbReference type="PROSITE" id="PS00101">
    <property type="entry name" value="HEXAPEP_TRANSFERASES"/>
    <property type="match status" value="1"/>
</dbReference>
<evidence type="ECO:0000256" key="2">
    <source>
        <dbReference type="ARBA" id="ARBA00022679"/>
    </source>
</evidence>
<keyword evidence="4" id="KW-0012">Acyltransferase</keyword>
<gene>
    <name evidence="5" type="ORF">H4K34_17940</name>
</gene>
<dbReference type="Pfam" id="PF00132">
    <property type="entry name" value="Hexapep"/>
    <property type="match status" value="1"/>
</dbReference>
<dbReference type="Proteomes" id="UP000516305">
    <property type="component" value="Chromosome"/>
</dbReference>
<dbReference type="InterPro" id="IPR001451">
    <property type="entry name" value="Hexapep"/>
</dbReference>
<dbReference type="KEGG" id="chyd:H4K34_17940"/>
<keyword evidence="2 5" id="KW-0808">Transferase</keyword>
<keyword evidence="3" id="KW-0677">Repeat</keyword>
<name>A0A7H0VK58_9FLAO</name>
<dbReference type="Gene3D" id="2.160.10.10">
    <property type="entry name" value="Hexapeptide repeat proteins"/>
    <property type="match status" value="1"/>
</dbReference>
<reference evidence="5 6" key="1">
    <citation type="submission" date="2020-08" db="EMBL/GenBank/DDBJ databases">
        <title>Croceimicrobium hydrocarbonivorans gen. nov., sp. nov., a novel marine bacterium isolated from a bacterial consortium that degrades polyethylene terephthalate.</title>
        <authorList>
            <person name="Liu R."/>
        </authorList>
    </citation>
    <scope>NUCLEOTIDE SEQUENCE [LARGE SCALE GENOMIC DNA]</scope>
    <source>
        <strain evidence="5 6">A20-9</strain>
    </source>
</reference>
<dbReference type="CDD" id="cd03357">
    <property type="entry name" value="LbH_MAT_GAT"/>
    <property type="match status" value="1"/>
</dbReference>
<dbReference type="InterPro" id="IPR051159">
    <property type="entry name" value="Hexapeptide_acetyltransf"/>
</dbReference>
<dbReference type="PANTHER" id="PTHR23416:SF23">
    <property type="entry name" value="ACETYLTRANSFERASE C18B11.09C-RELATED"/>
    <property type="match status" value="1"/>
</dbReference>
<dbReference type="SUPFAM" id="SSF51161">
    <property type="entry name" value="Trimeric LpxA-like enzymes"/>
    <property type="match status" value="1"/>
</dbReference>
<dbReference type="EMBL" id="CP060139">
    <property type="protein sequence ID" value="QNR26106.1"/>
    <property type="molecule type" value="Genomic_DNA"/>
</dbReference>
<organism evidence="5 6">
    <name type="scientific">Croceimicrobium hydrocarbonivorans</name>
    <dbReference type="NCBI Taxonomy" id="2761580"/>
    <lineage>
        <taxon>Bacteria</taxon>
        <taxon>Pseudomonadati</taxon>
        <taxon>Bacteroidota</taxon>
        <taxon>Flavobacteriia</taxon>
        <taxon>Flavobacteriales</taxon>
        <taxon>Owenweeksiaceae</taxon>
        <taxon>Croceimicrobium</taxon>
    </lineage>
</organism>
<dbReference type="GO" id="GO:0008374">
    <property type="term" value="F:O-acyltransferase activity"/>
    <property type="evidence" value="ECO:0007669"/>
    <property type="project" value="TreeGrafter"/>
</dbReference>
<dbReference type="PANTHER" id="PTHR23416">
    <property type="entry name" value="SIALIC ACID SYNTHASE-RELATED"/>
    <property type="match status" value="1"/>
</dbReference>
<comment type="similarity">
    <text evidence="1">Belongs to the transferase hexapeptide repeat family.</text>
</comment>
<keyword evidence="6" id="KW-1185">Reference proteome</keyword>
<evidence type="ECO:0000256" key="1">
    <source>
        <dbReference type="ARBA" id="ARBA00007274"/>
    </source>
</evidence>
<evidence type="ECO:0000313" key="6">
    <source>
        <dbReference type="Proteomes" id="UP000516305"/>
    </source>
</evidence>
<dbReference type="InterPro" id="IPR018357">
    <property type="entry name" value="Hexapep_transf_CS"/>
</dbReference>
<dbReference type="AlphaFoldDB" id="A0A7H0VK58"/>